<reference evidence="3" key="1">
    <citation type="journal article" date="2019" name="PLoS Negl. Trop. Dis.">
        <title>Revisiting the worldwide diversity of Leptospira species in the environment.</title>
        <authorList>
            <person name="Vincent A.T."/>
            <person name="Schiettekatte O."/>
            <person name="Bourhy P."/>
            <person name="Veyrier F.J."/>
            <person name="Picardeau M."/>
        </authorList>
    </citation>
    <scope>NUCLEOTIDE SEQUENCE [LARGE SCALE GENOMIC DNA]</scope>
    <source>
        <strain evidence="3">201300427</strain>
    </source>
</reference>
<feature type="compositionally biased region" description="Gly residues" evidence="1">
    <location>
        <begin position="642"/>
        <end position="651"/>
    </location>
</feature>
<dbReference type="Proteomes" id="UP000298058">
    <property type="component" value="Unassembled WGS sequence"/>
</dbReference>
<evidence type="ECO:0000256" key="1">
    <source>
        <dbReference type="SAM" id="MobiDB-lite"/>
    </source>
</evidence>
<evidence type="ECO:0008006" key="5">
    <source>
        <dbReference type="Google" id="ProtNLM"/>
    </source>
</evidence>
<protein>
    <recommendedName>
        <fullName evidence="5">DUF2207 domain-containing protein</fullName>
    </recommendedName>
</protein>
<sequence length="651" mass="75114">MNQIIPFFLILFPVFSISQLFAKSLDWPSISIRATLTNRGTLFVEEEQNIRFEGDWNGAYRKFKLGFNQDLIFHGMEFQNQNGVWEKMEEGSQEIKGQYQYYPDDLSVYWRARNIDEPLFDDKILKYKLKFEYGNLLEKTISGKYRLNHEFSFSDRKGNIEKISVLWNVEDKWRMESVWNEEATMEKTDLFPGDTFLLERELVWTGNDSPENYESTFFYFLKRTGIALFPFFFLALFQFVLYQIAKRKGLFSPGKEIQSLEEARNIWKDLSPVEFAYKTKNGVVESWFTPFVKLGWLEITNKDSETWIRRLVPLDRFPVHDQIILESLLLKTNDSVSGKQIKEFYRNKKKDFSLSSEVRSSVYLQFVQRGDEKKYISRFSFLGKYPVVLVIFILILIAVLYFLCSEFFSSNKISLTSFYLQIFFSCFLSVLGVALYSDDHSDYRLFQKNSLARQSIKFVVSTFAVWVSFVFLIYNSHLHFSGFLYYILWAICFGIVPVYLRSDFQNGKKISFAKEIYLVREYFRNLLRNEKKCSINSQTGLYLPALDLNDEVIQRQKEKKDCIHLFPVPDQSIEVVVPREKGRSVFFVSSSQSGNVSGFTAGGGSFGGGGASGSWESMSLLSTQSSYSVPSSSSSSGSGSSSSGGGGGGGW</sequence>
<feature type="transmembrane region" description="Helical" evidence="2">
    <location>
        <begin position="418"/>
        <end position="437"/>
    </location>
</feature>
<evidence type="ECO:0000256" key="2">
    <source>
        <dbReference type="SAM" id="Phobius"/>
    </source>
</evidence>
<keyword evidence="4" id="KW-1185">Reference proteome</keyword>
<dbReference type="EMBL" id="RQHW01000065">
    <property type="protein sequence ID" value="TGN17647.1"/>
    <property type="molecule type" value="Genomic_DNA"/>
</dbReference>
<feature type="transmembrane region" description="Helical" evidence="2">
    <location>
        <begin position="483"/>
        <end position="500"/>
    </location>
</feature>
<feature type="transmembrane region" description="Helical" evidence="2">
    <location>
        <begin position="225"/>
        <end position="245"/>
    </location>
</feature>
<feature type="region of interest" description="Disordered" evidence="1">
    <location>
        <begin position="625"/>
        <end position="651"/>
    </location>
</feature>
<organism evidence="3 4">
    <name type="scientific">Leptospira idonii</name>
    <dbReference type="NCBI Taxonomy" id="1193500"/>
    <lineage>
        <taxon>Bacteria</taxon>
        <taxon>Pseudomonadati</taxon>
        <taxon>Spirochaetota</taxon>
        <taxon>Spirochaetia</taxon>
        <taxon>Leptospirales</taxon>
        <taxon>Leptospiraceae</taxon>
        <taxon>Leptospira</taxon>
    </lineage>
</organism>
<proteinExistence type="predicted"/>
<gene>
    <name evidence="3" type="ORF">EHS15_16615</name>
</gene>
<dbReference type="AlphaFoldDB" id="A0A4R9LX14"/>
<accession>A0A4R9LX14</accession>
<feature type="transmembrane region" description="Helical" evidence="2">
    <location>
        <begin position="458"/>
        <end position="477"/>
    </location>
</feature>
<dbReference type="OrthoDB" id="5507254at2"/>
<keyword evidence="2" id="KW-0472">Membrane</keyword>
<feature type="compositionally biased region" description="Low complexity" evidence="1">
    <location>
        <begin position="625"/>
        <end position="641"/>
    </location>
</feature>
<comment type="caution">
    <text evidence="3">The sequence shown here is derived from an EMBL/GenBank/DDBJ whole genome shotgun (WGS) entry which is preliminary data.</text>
</comment>
<name>A0A4R9LX14_9LEPT</name>
<feature type="transmembrane region" description="Helical" evidence="2">
    <location>
        <begin position="382"/>
        <end position="403"/>
    </location>
</feature>
<keyword evidence="2" id="KW-0812">Transmembrane</keyword>
<evidence type="ECO:0000313" key="3">
    <source>
        <dbReference type="EMBL" id="TGN17647.1"/>
    </source>
</evidence>
<evidence type="ECO:0000313" key="4">
    <source>
        <dbReference type="Proteomes" id="UP000298058"/>
    </source>
</evidence>
<keyword evidence="2" id="KW-1133">Transmembrane helix</keyword>
<dbReference type="RefSeq" id="WP_135761704.1">
    <property type="nucleotide sequence ID" value="NZ_RQHW01000065.1"/>
</dbReference>